<comment type="caution">
    <text evidence="1">The sequence shown here is derived from an EMBL/GenBank/DDBJ whole genome shotgun (WGS) entry which is preliminary data.</text>
</comment>
<proteinExistence type="predicted"/>
<dbReference type="EMBL" id="LAZR01034970">
    <property type="protein sequence ID" value="KKL28792.1"/>
    <property type="molecule type" value="Genomic_DNA"/>
</dbReference>
<name>A0A0F9CQV6_9ZZZZ</name>
<accession>A0A0F9CQV6</accession>
<organism evidence="1">
    <name type="scientific">marine sediment metagenome</name>
    <dbReference type="NCBI Taxonomy" id="412755"/>
    <lineage>
        <taxon>unclassified sequences</taxon>
        <taxon>metagenomes</taxon>
        <taxon>ecological metagenomes</taxon>
    </lineage>
</organism>
<sequence>MADTQGSAHTLGRWHVNGVDTIMSVEGNCTIAKVFHPERDAQLLAAAPELLDALEAAMPVLARFEGTVGKSSVMEIRDKARAAIEKAG</sequence>
<reference evidence="1" key="1">
    <citation type="journal article" date="2015" name="Nature">
        <title>Complex archaea that bridge the gap between prokaryotes and eukaryotes.</title>
        <authorList>
            <person name="Spang A."/>
            <person name="Saw J.H."/>
            <person name="Jorgensen S.L."/>
            <person name="Zaremba-Niedzwiedzka K."/>
            <person name="Martijn J."/>
            <person name="Lind A.E."/>
            <person name="van Eijk R."/>
            <person name="Schleper C."/>
            <person name="Guy L."/>
            <person name="Ettema T.J."/>
        </authorList>
    </citation>
    <scope>NUCLEOTIDE SEQUENCE</scope>
</reference>
<protein>
    <submittedName>
        <fullName evidence="1">Uncharacterized protein</fullName>
    </submittedName>
</protein>
<evidence type="ECO:0000313" key="1">
    <source>
        <dbReference type="EMBL" id="KKL28792.1"/>
    </source>
</evidence>
<gene>
    <name evidence="1" type="ORF">LCGC14_2371640</name>
</gene>
<dbReference type="AlphaFoldDB" id="A0A0F9CQV6"/>